<reference evidence="6 7" key="1">
    <citation type="submission" date="2019-07" db="EMBL/GenBank/DDBJ databases">
        <authorList>
            <person name="Yang M."/>
            <person name="Zhao D."/>
            <person name="Xiang H."/>
        </authorList>
    </citation>
    <scope>NUCLEOTIDE SEQUENCE [LARGE SCALE GENOMIC DNA]</scope>
    <source>
        <strain evidence="6 7">IM1326</strain>
    </source>
</reference>
<dbReference type="PANTHER" id="PTHR30332:SF24">
    <property type="entry name" value="SECRETIN GSPD-RELATED"/>
    <property type="match status" value="1"/>
</dbReference>
<dbReference type="Pfam" id="PF00263">
    <property type="entry name" value="Secretin"/>
    <property type="match status" value="1"/>
</dbReference>
<keyword evidence="2" id="KW-0732">Signal</keyword>
<comment type="similarity">
    <text evidence="4">Belongs to the bacterial secretin family.</text>
</comment>
<name>A0A552X2Y7_9GAMM</name>
<evidence type="ECO:0000313" key="6">
    <source>
        <dbReference type="EMBL" id="TRW49345.1"/>
    </source>
</evidence>
<evidence type="ECO:0000256" key="4">
    <source>
        <dbReference type="RuleBase" id="RU004003"/>
    </source>
</evidence>
<dbReference type="GO" id="GO:0016020">
    <property type="term" value="C:membrane"/>
    <property type="evidence" value="ECO:0007669"/>
    <property type="project" value="UniProtKB-SubCell"/>
</dbReference>
<dbReference type="OrthoDB" id="6233689at2"/>
<feature type="domain" description="Type II/III secretion system secretin-like" evidence="5">
    <location>
        <begin position="337"/>
        <end position="501"/>
    </location>
</feature>
<keyword evidence="7" id="KW-1185">Reference proteome</keyword>
<dbReference type="GO" id="GO:0009306">
    <property type="term" value="P:protein secretion"/>
    <property type="evidence" value="ECO:0007669"/>
    <property type="project" value="InterPro"/>
</dbReference>
<dbReference type="PROSITE" id="PS51257">
    <property type="entry name" value="PROKAR_LIPOPROTEIN"/>
    <property type="match status" value="1"/>
</dbReference>
<dbReference type="InterPro" id="IPR004846">
    <property type="entry name" value="T2SS/T3SS_dom"/>
</dbReference>
<dbReference type="EMBL" id="VJWL01000001">
    <property type="protein sequence ID" value="TRW49345.1"/>
    <property type="molecule type" value="Genomic_DNA"/>
</dbReference>
<keyword evidence="3" id="KW-0472">Membrane</keyword>
<sequence length="507" mass="55327">MKLRMSFLHGYTSAALGVLFLVGCTQTDNFETRSSEAQARIELARAQTERPPQPPQRIVREQGYFVPPLDLPIGQGPGWFNIPVQFTFSEYPLRLALQDMTAPLGVSVRLLDNIDGQLPISLHHAGTVGDAIEQIALMTGLSFQADERLITWRQYEMAEFDVAFLAGATNFFLGAEGSRGSQSPIAGQGQNLAVTTGLNDDSSQYLNFASDSLSVWSDLEHALSLLISDQGQVVINQSSTSILVRDLPQHVQQVRNYLIQQNERLTRQVAIDVQVIDVTFTDSKQSSIDWDLVYQTAQGTGAINFLGQGTSTLSAGSGLGYERLSGPMTGSQVLLRALSQQGVVEVSSHPRLVTLNNQISKIILEDNVTYLASAGSSSTANVGSNDLLIPGVVRTGFELYVLPKVANQQVLLQLSTSLSDLKGISEVRSGDTTIQTPQTSRKKFFMKAIVANEEALLISGLQNRRSTWQDERSLVSRLFGGGQQRVDQHTETLLILTPRILSSGTML</sequence>
<evidence type="ECO:0000259" key="5">
    <source>
        <dbReference type="Pfam" id="PF00263"/>
    </source>
</evidence>
<evidence type="ECO:0000256" key="1">
    <source>
        <dbReference type="ARBA" id="ARBA00004370"/>
    </source>
</evidence>
<dbReference type="PANTHER" id="PTHR30332">
    <property type="entry name" value="PROBABLE GENERAL SECRETION PATHWAY PROTEIN D"/>
    <property type="match status" value="1"/>
</dbReference>
<proteinExistence type="inferred from homology"/>
<comment type="caution">
    <text evidence="6">The sequence shown here is derived from an EMBL/GenBank/DDBJ whole genome shotgun (WGS) entry which is preliminary data.</text>
</comment>
<evidence type="ECO:0000313" key="7">
    <source>
        <dbReference type="Proteomes" id="UP000320359"/>
    </source>
</evidence>
<gene>
    <name evidence="6" type="ORF">FM042_00260</name>
</gene>
<dbReference type="AlphaFoldDB" id="A0A552X2Y7"/>
<dbReference type="GO" id="GO:0015627">
    <property type="term" value="C:type II protein secretion system complex"/>
    <property type="evidence" value="ECO:0007669"/>
    <property type="project" value="TreeGrafter"/>
</dbReference>
<dbReference type="Proteomes" id="UP000320359">
    <property type="component" value="Unassembled WGS sequence"/>
</dbReference>
<comment type="subcellular location">
    <subcellularLocation>
        <location evidence="1">Membrane</location>
    </subcellularLocation>
</comment>
<organism evidence="6 7">
    <name type="scientific">Aliidiomarina halalkaliphila</name>
    <dbReference type="NCBI Taxonomy" id="2593535"/>
    <lineage>
        <taxon>Bacteria</taxon>
        <taxon>Pseudomonadati</taxon>
        <taxon>Pseudomonadota</taxon>
        <taxon>Gammaproteobacteria</taxon>
        <taxon>Alteromonadales</taxon>
        <taxon>Idiomarinaceae</taxon>
        <taxon>Aliidiomarina</taxon>
    </lineage>
</organism>
<protein>
    <recommendedName>
        <fullName evidence="5">Type II/III secretion system secretin-like domain-containing protein</fullName>
    </recommendedName>
</protein>
<evidence type="ECO:0000256" key="3">
    <source>
        <dbReference type="ARBA" id="ARBA00023136"/>
    </source>
</evidence>
<evidence type="ECO:0000256" key="2">
    <source>
        <dbReference type="ARBA" id="ARBA00022729"/>
    </source>
</evidence>
<dbReference type="InterPro" id="IPR050810">
    <property type="entry name" value="Bact_Secretion_Sys_Channel"/>
</dbReference>
<accession>A0A552X2Y7</accession>